<name>A0A6C0C789_9ZZZZ</name>
<proteinExistence type="predicted"/>
<sequence>MNYFYDVLPQKMQNYIKMHVEVPQIQKKLFT</sequence>
<organism evidence="1">
    <name type="scientific">viral metagenome</name>
    <dbReference type="NCBI Taxonomy" id="1070528"/>
    <lineage>
        <taxon>unclassified sequences</taxon>
        <taxon>metagenomes</taxon>
        <taxon>organismal metagenomes</taxon>
    </lineage>
</organism>
<reference evidence="1" key="1">
    <citation type="journal article" date="2020" name="Nature">
        <title>Giant virus diversity and host interactions through global metagenomics.</title>
        <authorList>
            <person name="Schulz F."/>
            <person name="Roux S."/>
            <person name="Paez-Espino D."/>
            <person name="Jungbluth S."/>
            <person name="Walsh D.A."/>
            <person name="Denef V.J."/>
            <person name="McMahon K.D."/>
            <person name="Konstantinidis K.T."/>
            <person name="Eloe-Fadrosh E.A."/>
            <person name="Kyrpides N.C."/>
            <person name="Woyke T."/>
        </authorList>
    </citation>
    <scope>NUCLEOTIDE SEQUENCE</scope>
    <source>
        <strain evidence="1">GVMAG-M-3300020185-33</strain>
    </source>
</reference>
<evidence type="ECO:0000313" key="1">
    <source>
        <dbReference type="EMBL" id="QHS99383.1"/>
    </source>
</evidence>
<protein>
    <submittedName>
        <fullName evidence="1">Uncharacterized protein</fullName>
    </submittedName>
</protein>
<dbReference type="EMBL" id="MN739341">
    <property type="protein sequence ID" value="QHS99383.1"/>
    <property type="molecule type" value="Genomic_DNA"/>
</dbReference>
<dbReference type="AlphaFoldDB" id="A0A6C0C789"/>
<accession>A0A6C0C789</accession>